<dbReference type="PROSITE" id="PS51857">
    <property type="entry name" value="CSD_2"/>
    <property type="match status" value="2"/>
</dbReference>
<evidence type="ECO:0000256" key="2">
    <source>
        <dbReference type="SAM" id="MobiDB-lite"/>
    </source>
</evidence>
<dbReference type="Gene3D" id="2.40.50.140">
    <property type="entry name" value="Nucleic acid-binding proteins"/>
    <property type="match status" value="2"/>
</dbReference>
<dbReference type="PANTHER" id="PTHR46565">
    <property type="entry name" value="COLD SHOCK DOMAIN PROTEIN 2"/>
    <property type="match status" value="1"/>
</dbReference>
<dbReference type="Pfam" id="PF00313">
    <property type="entry name" value="CSD"/>
    <property type="match status" value="2"/>
</dbReference>
<dbReference type="InterPro" id="IPR012340">
    <property type="entry name" value="NA-bd_OB-fold"/>
</dbReference>
<gene>
    <name evidence="4" type="ordered locus">PHZ_c0951</name>
</gene>
<comment type="subcellular location">
    <subcellularLocation>
        <location evidence="1">Cytoplasm</location>
    </subcellularLocation>
</comment>
<dbReference type="Proteomes" id="UP000001868">
    <property type="component" value="Chromosome"/>
</dbReference>
<dbReference type="InterPro" id="IPR002059">
    <property type="entry name" value="CSP_DNA-bd"/>
</dbReference>
<sequence length="250" mass="25979">MPERALPISRLETRVTRAGVGPFRQLQRRHGSSRGLAGRRDGKAAEDFYLGRLRRMASGTVKWFNTAKGFGFIQPDDGGQDVFVHISAVAQAGLDALNEGDQVEYELEQDRRSGKLAATSIVVTAQGAPAPRRSGGFDRGERSGGFGGGGGYGGGGGGGFGGGSRGGGFGGDRPRGAVMGSGSGVVKWFNPTKGFGFIKPEGGGQDIFVHISAVEQAGLSGLNEGQTVDFDLEQDRRSGKTSATNLKITG</sequence>
<proteinExistence type="predicted"/>
<evidence type="ECO:0000313" key="5">
    <source>
        <dbReference type="Proteomes" id="UP000001868"/>
    </source>
</evidence>
<keyword evidence="4" id="KW-0238">DNA-binding</keyword>
<name>B4RGZ9_PHEZH</name>
<evidence type="ECO:0000313" key="4">
    <source>
        <dbReference type="EMBL" id="ACG77365.1"/>
    </source>
</evidence>
<protein>
    <submittedName>
        <fullName evidence="4">Cold-shock DNA-binding domain protein</fullName>
    </submittedName>
</protein>
<dbReference type="EMBL" id="CP000747">
    <property type="protein sequence ID" value="ACG77365.1"/>
    <property type="molecule type" value="Genomic_DNA"/>
</dbReference>
<dbReference type="PRINTS" id="PR00050">
    <property type="entry name" value="COLDSHOCK"/>
</dbReference>
<feature type="region of interest" description="Disordered" evidence="2">
    <location>
        <begin position="127"/>
        <end position="151"/>
    </location>
</feature>
<dbReference type="InterPro" id="IPR011129">
    <property type="entry name" value="CSD"/>
</dbReference>
<dbReference type="InterPro" id="IPR019844">
    <property type="entry name" value="CSD_CS"/>
</dbReference>
<feature type="compositionally biased region" description="Gly residues" evidence="2">
    <location>
        <begin position="157"/>
        <end position="171"/>
    </location>
</feature>
<dbReference type="PROSITE" id="PS00352">
    <property type="entry name" value="CSD_1"/>
    <property type="match status" value="2"/>
</dbReference>
<dbReference type="CDD" id="cd04458">
    <property type="entry name" value="CSP_CDS"/>
    <property type="match status" value="2"/>
</dbReference>
<dbReference type="AlphaFoldDB" id="B4RGZ9"/>
<feature type="domain" description="CSD" evidence="3">
    <location>
        <begin position="181"/>
        <end position="248"/>
    </location>
</feature>
<dbReference type="PANTHER" id="PTHR46565:SF20">
    <property type="entry name" value="COLD SHOCK DOMAIN-CONTAINING PROTEIN 4"/>
    <property type="match status" value="1"/>
</dbReference>
<feature type="domain" description="CSD" evidence="3">
    <location>
        <begin position="56"/>
        <end position="123"/>
    </location>
</feature>
<dbReference type="SMART" id="SM00357">
    <property type="entry name" value="CSP"/>
    <property type="match status" value="2"/>
</dbReference>
<evidence type="ECO:0000259" key="3">
    <source>
        <dbReference type="PROSITE" id="PS51857"/>
    </source>
</evidence>
<feature type="region of interest" description="Disordered" evidence="2">
    <location>
        <begin position="157"/>
        <end position="176"/>
    </location>
</feature>
<organism evidence="4 5">
    <name type="scientific">Phenylobacterium zucineum (strain HLK1)</name>
    <dbReference type="NCBI Taxonomy" id="450851"/>
    <lineage>
        <taxon>Bacteria</taxon>
        <taxon>Pseudomonadati</taxon>
        <taxon>Pseudomonadota</taxon>
        <taxon>Alphaproteobacteria</taxon>
        <taxon>Caulobacterales</taxon>
        <taxon>Caulobacteraceae</taxon>
        <taxon>Phenylobacterium</taxon>
    </lineage>
</organism>
<dbReference type="eggNOG" id="COG1278">
    <property type="taxonomic scope" value="Bacteria"/>
</dbReference>
<dbReference type="SUPFAM" id="SSF50249">
    <property type="entry name" value="Nucleic acid-binding proteins"/>
    <property type="match status" value="2"/>
</dbReference>
<dbReference type="STRING" id="450851.PHZ_c0951"/>
<reference evidence="4 5" key="1">
    <citation type="journal article" date="2008" name="BMC Genomics">
        <title>Complete genome of Phenylobacterium zucineum - a novel facultative intracellular bacterium isolated from human erythroleukemia cell line K562.</title>
        <authorList>
            <person name="Luo Y."/>
            <person name="Xu X."/>
            <person name="Ding Z."/>
            <person name="Liu Z."/>
            <person name="Zhang B."/>
            <person name="Yan Z."/>
            <person name="Sun J."/>
            <person name="Hu S."/>
            <person name="Hu X."/>
        </authorList>
    </citation>
    <scope>NUCLEOTIDE SEQUENCE [LARGE SCALE GENOMIC DNA]</scope>
    <source>
        <strain evidence="4 5">HLK1</strain>
    </source>
</reference>
<dbReference type="KEGG" id="pzu:PHZ_c0951"/>
<dbReference type="HOGENOM" id="CLU_097141_0_0_5"/>
<dbReference type="GO" id="GO:0005829">
    <property type="term" value="C:cytosol"/>
    <property type="evidence" value="ECO:0007669"/>
    <property type="project" value="UniProtKB-ARBA"/>
</dbReference>
<evidence type="ECO:0000256" key="1">
    <source>
        <dbReference type="RuleBase" id="RU000408"/>
    </source>
</evidence>
<dbReference type="GO" id="GO:0003677">
    <property type="term" value="F:DNA binding"/>
    <property type="evidence" value="ECO:0007669"/>
    <property type="project" value="UniProtKB-KW"/>
</dbReference>
<accession>B4RGZ9</accession>
<keyword evidence="5" id="KW-1185">Reference proteome</keyword>